<feature type="transmembrane region" description="Helical" evidence="1">
    <location>
        <begin position="92"/>
        <end position="114"/>
    </location>
</feature>
<keyword evidence="3" id="KW-1185">Reference proteome</keyword>
<dbReference type="AlphaFoldDB" id="A0A3P7IZ42"/>
<dbReference type="Proteomes" id="UP000270094">
    <property type="component" value="Unassembled WGS sequence"/>
</dbReference>
<organism evidence="2 3">
    <name type="scientific">Strongylus vulgaris</name>
    <name type="common">Blood worm</name>
    <dbReference type="NCBI Taxonomy" id="40348"/>
    <lineage>
        <taxon>Eukaryota</taxon>
        <taxon>Metazoa</taxon>
        <taxon>Ecdysozoa</taxon>
        <taxon>Nematoda</taxon>
        <taxon>Chromadorea</taxon>
        <taxon>Rhabditida</taxon>
        <taxon>Rhabditina</taxon>
        <taxon>Rhabditomorpha</taxon>
        <taxon>Strongyloidea</taxon>
        <taxon>Strongylidae</taxon>
        <taxon>Strongylus</taxon>
    </lineage>
</organism>
<keyword evidence="1" id="KW-0472">Membrane</keyword>
<dbReference type="EMBL" id="UYYB01101189">
    <property type="protein sequence ID" value="VDM78171.1"/>
    <property type="molecule type" value="Genomic_DNA"/>
</dbReference>
<name>A0A3P7IZ42_STRVU</name>
<accession>A0A3P7IZ42</accession>
<proteinExistence type="predicted"/>
<keyword evidence="1" id="KW-0812">Transmembrane</keyword>
<protein>
    <submittedName>
        <fullName evidence="2">Uncharacterized protein</fullName>
    </submittedName>
</protein>
<reference evidence="2 3" key="1">
    <citation type="submission" date="2018-11" db="EMBL/GenBank/DDBJ databases">
        <authorList>
            <consortium name="Pathogen Informatics"/>
        </authorList>
    </citation>
    <scope>NUCLEOTIDE SEQUENCE [LARGE SCALE GENOMIC DNA]</scope>
</reference>
<evidence type="ECO:0000313" key="2">
    <source>
        <dbReference type="EMBL" id="VDM78171.1"/>
    </source>
</evidence>
<evidence type="ECO:0000256" key="1">
    <source>
        <dbReference type="SAM" id="Phobius"/>
    </source>
</evidence>
<sequence>MHFGGGPSPDTVDGGFSGHGCGPTPCDGHTHNTPAAGTRENMLQWSVTACPTCYYHYYFFRSLINQSSCFKLVRRSTYYYVVSVLSIHSVDIMSIMLSANLVLVFSLVLASVNYDSSNRTKWIL</sequence>
<keyword evidence="1" id="KW-1133">Transmembrane helix</keyword>
<evidence type="ECO:0000313" key="3">
    <source>
        <dbReference type="Proteomes" id="UP000270094"/>
    </source>
</evidence>
<gene>
    <name evidence="2" type="ORF">SVUK_LOCUS13169</name>
</gene>